<evidence type="ECO:0000259" key="4">
    <source>
        <dbReference type="Pfam" id="PF23750"/>
    </source>
</evidence>
<dbReference type="Pfam" id="PF23750">
    <property type="entry name" value="RsgI_M"/>
    <property type="match status" value="1"/>
</dbReference>
<evidence type="ECO:0000256" key="1">
    <source>
        <dbReference type="SAM" id="MobiDB-lite"/>
    </source>
</evidence>
<keyword evidence="2" id="KW-1133">Transmembrane helix</keyword>
<gene>
    <name evidence="5" type="ORF">H8Z77_07650</name>
</gene>
<evidence type="ECO:0000313" key="6">
    <source>
        <dbReference type="Proteomes" id="UP000649151"/>
    </source>
</evidence>
<keyword evidence="6" id="KW-1185">Reference proteome</keyword>
<dbReference type="InterPro" id="IPR025711">
    <property type="entry name" value="PepSY"/>
</dbReference>
<feature type="domain" description="PepSY" evidence="3">
    <location>
        <begin position="348"/>
        <end position="409"/>
    </location>
</feature>
<evidence type="ECO:0000313" key="5">
    <source>
        <dbReference type="EMBL" id="MBC5787888.1"/>
    </source>
</evidence>
<proteinExistence type="predicted"/>
<accession>A0ABR7IS03</accession>
<sequence>MKNREMEQKIKMTIQHSFSNDSDRLQKILSECDLSKGEEYMQQNIAKKKTPKWVRWVSVAAAVVCVGIISTFGAVYYTQNISVDSEIILDVNPSIEMSINAKEKVVDVTAQNEDAVAILDGMDLKGTDLNVAVNALLGSLVKHGYIDELANSILVTVENDNANKGAQLQQDLVAEINRILSGQSIQGAVLGQNISKNTQLQELANQYQISLGKAALVQTLTQINPLYSIEEMSKLSIHELNLLLESQGNSQQNNKIQSTGSASDKAYIGEEKAKEIALSHAGLSENDVTIQKIKLDYDDGMVEYDVEFFTATQEYDYNINAQTGDVVSNEIEPFHANNTSPQGQGATITLEQAKQAALSHAGVSANAASFKKVELENDDNKLVYELEFYTLDAEYDYKIDASSGAVLSYDQEQFNQGGSSNNGSSISEEEARRIAQNKAPNAQIVSFQLERDNGQEIYEIELREGNIEYDCEIRKSDGAIIKWEQDIDD</sequence>
<comment type="caution">
    <text evidence="5">The sequence shown here is derived from an EMBL/GenBank/DDBJ whole genome shotgun (WGS) entry which is preliminary data.</text>
</comment>
<dbReference type="InterPro" id="IPR055431">
    <property type="entry name" value="RsgI_M"/>
</dbReference>
<feature type="domain" description="PepSY" evidence="3">
    <location>
        <begin position="268"/>
        <end position="328"/>
    </location>
</feature>
<feature type="domain" description="Anti-sigma factor RsgI-like middle" evidence="4">
    <location>
        <begin position="88"/>
        <end position="218"/>
    </location>
</feature>
<evidence type="ECO:0000256" key="2">
    <source>
        <dbReference type="SAM" id="Phobius"/>
    </source>
</evidence>
<keyword evidence="2" id="KW-0812">Transmembrane</keyword>
<evidence type="ECO:0000259" key="3">
    <source>
        <dbReference type="Pfam" id="PF03413"/>
    </source>
</evidence>
<organism evidence="5 6">
    <name type="scientific">Clostridium facile</name>
    <dbReference type="NCBI Taxonomy" id="2763035"/>
    <lineage>
        <taxon>Bacteria</taxon>
        <taxon>Bacillati</taxon>
        <taxon>Bacillota</taxon>
        <taxon>Clostridia</taxon>
        <taxon>Eubacteriales</taxon>
        <taxon>Clostridiaceae</taxon>
        <taxon>Clostridium</taxon>
    </lineage>
</organism>
<feature type="domain" description="PepSY" evidence="3">
    <location>
        <begin position="426"/>
        <end position="483"/>
    </location>
</feature>
<dbReference type="Proteomes" id="UP000649151">
    <property type="component" value="Unassembled WGS sequence"/>
</dbReference>
<keyword evidence="2" id="KW-0472">Membrane</keyword>
<feature type="region of interest" description="Disordered" evidence="1">
    <location>
        <begin position="413"/>
        <end position="434"/>
    </location>
</feature>
<feature type="transmembrane region" description="Helical" evidence="2">
    <location>
        <begin position="53"/>
        <end position="77"/>
    </location>
</feature>
<dbReference type="Pfam" id="PF03413">
    <property type="entry name" value="PepSY"/>
    <property type="match status" value="3"/>
</dbReference>
<reference evidence="5 6" key="1">
    <citation type="submission" date="2020-08" db="EMBL/GenBank/DDBJ databases">
        <title>Genome public.</title>
        <authorList>
            <person name="Liu C."/>
            <person name="Sun Q."/>
        </authorList>
    </citation>
    <scope>NUCLEOTIDE SEQUENCE [LARGE SCALE GENOMIC DNA]</scope>
    <source>
        <strain evidence="5 6">NSJ-27</strain>
    </source>
</reference>
<dbReference type="Gene3D" id="3.10.450.40">
    <property type="match status" value="3"/>
</dbReference>
<dbReference type="RefSeq" id="WP_186996655.1">
    <property type="nucleotide sequence ID" value="NZ_JACOQK010000001.1"/>
</dbReference>
<feature type="compositionally biased region" description="Low complexity" evidence="1">
    <location>
        <begin position="413"/>
        <end position="426"/>
    </location>
</feature>
<dbReference type="EMBL" id="JACOQK010000001">
    <property type="protein sequence ID" value="MBC5787888.1"/>
    <property type="molecule type" value="Genomic_DNA"/>
</dbReference>
<protein>
    <submittedName>
        <fullName evidence="5">PepSY domain-containing protein</fullName>
    </submittedName>
</protein>
<name>A0ABR7IS03_9CLOT</name>